<evidence type="ECO:0000313" key="2">
    <source>
        <dbReference type="Proteomes" id="UP001638806"/>
    </source>
</evidence>
<reference evidence="1" key="1">
    <citation type="submission" date="2024-12" db="EMBL/GenBank/DDBJ databases">
        <title>Comparative genomics and development of molecular markers within Purpureocillium lilacinum and among Purpureocillium species.</title>
        <authorList>
            <person name="Yeh Z.-Y."/>
            <person name="Ni N.-T."/>
            <person name="Lo P.-H."/>
            <person name="Mushyakhwo K."/>
            <person name="Lin C.-F."/>
            <person name="Nai Y.-S."/>
        </authorList>
    </citation>
    <scope>NUCLEOTIDE SEQUENCE</scope>
    <source>
        <strain evidence="1">NCHU-NPUST-175</strain>
    </source>
</reference>
<proteinExistence type="predicted"/>
<evidence type="ECO:0000313" key="1">
    <source>
        <dbReference type="EMBL" id="KAL3956225.1"/>
    </source>
</evidence>
<gene>
    <name evidence="1" type="ORF">ACCO45_009071</name>
</gene>
<dbReference type="Proteomes" id="UP001638806">
    <property type="component" value="Unassembled WGS sequence"/>
</dbReference>
<organism evidence="1 2">
    <name type="scientific">Purpureocillium lilacinum</name>
    <name type="common">Paecilomyces lilacinus</name>
    <dbReference type="NCBI Taxonomy" id="33203"/>
    <lineage>
        <taxon>Eukaryota</taxon>
        <taxon>Fungi</taxon>
        <taxon>Dikarya</taxon>
        <taxon>Ascomycota</taxon>
        <taxon>Pezizomycotina</taxon>
        <taxon>Sordariomycetes</taxon>
        <taxon>Hypocreomycetidae</taxon>
        <taxon>Hypocreales</taxon>
        <taxon>Ophiocordycipitaceae</taxon>
        <taxon>Purpureocillium</taxon>
    </lineage>
</organism>
<dbReference type="EMBL" id="JBGNUJ010000008">
    <property type="protein sequence ID" value="KAL3956225.1"/>
    <property type="molecule type" value="Genomic_DNA"/>
</dbReference>
<keyword evidence="2" id="KW-1185">Reference proteome</keyword>
<accession>A0ACC4DLJ8</accession>
<name>A0ACC4DLJ8_PURLI</name>
<comment type="caution">
    <text evidence="1">The sequence shown here is derived from an EMBL/GenBank/DDBJ whole genome shotgun (WGS) entry which is preliminary data.</text>
</comment>
<protein>
    <submittedName>
        <fullName evidence="1">Uncharacterized protein</fullName>
    </submittedName>
</protein>
<sequence length="342" mass="37506">MYPVADSGIEVKWCIFFRRYNEIWEAPYAAGRVRTDTKIGWRSPGFANAVQREADALGRRTARCQSGPDGKNRRIVYHGLAERSMFGCSTLVRYRMGESSRALLLGGGLERREVGGEADNLFDDAMKESSEFASEGRDPACNQMPQRDQGMEKLGAWASGRQLRRTKEGGVVDLDPGFFFLVPFGGGCGEARCKVGWKRAASGVVVPTTASAPLCRGAVEAKAHYNHWLMPGDFARSRNHPADAPFYWENKAIVWPWASFLFAQACMVPGRPTGTTSARPVVFLFRRNRFLPGATPLSTPEAGPNVASGGVSLRTQEGKKVALGLEGDVRTNSRHGQANQDE</sequence>